<sequence>MILHSPPNRWFVYIHIEREQPVLVHISEQCAMAAVNS</sequence>
<proteinExistence type="predicted"/>
<reference evidence="1 2" key="1">
    <citation type="submission" date="2016-10" db="EMBL/GenBank/DDBJ databases">
        <authorList>
            <person name="de Groot N.N."/>
        </authorList>
    </citation>
    <scope>NUCLEOTIDE SEQUENCE [LARGE SCALE GENOMIC DNA]</scope>
    <source>
        <strain evidence="1 2">LMG 2158</strain>
    </source>
</reference>
<organism evidence="1 2">
    <name type="scientific">Pseudomonas asplenii</name>
    <dbReference type="NCBI Taxonomy" id="53407"/>
    <lineage>
        <taxon>Bacteria</taxon>
        <taxon>Pseudomonadati</taxon>
        <taxon>Pseudomonadota</taxon>
        <taxon>Gammaproteobacteria</taxon>
        <taxon>Pseudomonadales</taxon>
        <taxon>Pseudomonadaceae</taxon>
        <taxon>Pseudomonas</taxon>
    </lineage>
</organism>
<name>A0A1H6NXQ2_9PSED</name>
<dbReference type="EMBL" id="LT629972">
    <property type="protein sequence ID" value="SEI15914.1"/>
    <property type="molecule type" value="Genomic_DNA"/>
</dbReference>
<protein>
    <submittedName>
        <fullName evidence="1">Uncharacterized protein</fullName>
    </submittedName>
</protein>
<accession>A0A1H6NXQ2</accession>
<evidence type="ECO:0000313" key="1">
    <source>
        <dbReference type="EMBL" id="SEI15914.1"/>
    </source>
</evidence>
<dbReference type="AlphaFoldDB" id="A0A1H6NXQ2"/>
<dbReference type="Proteomes" id="UP000182272">
    <property type="component" value="Chromosome I"/>
</dbReference>
<evidence type="ECO:0000313" key="2">
    <source>
        <dbReference type="Proteomes" id="UP000182272"/>
    </source>
</evidence>
<gene>
    <name evidence="1" type="ORF">SAMN05216581_3059</name>
</gene>